<keyword evidence="3" id="KW-0663">Pyridoxal phosphate</keyword>
<dbReference type="Gene3D" id="3.30.470.10">
    <property type="match status" value="1"/>
</dbReference>
<dbReference type="AlphaFoldDB" id="A0A2P6TMT5"/>
<sequence length="411" mass="44257">MAAAAPLVRTLATAAARLRSCAAASSSGRAPAAAWRTLEPCGPCLRPQRGVAAAAAGTEAAAAQEQPPRTVPTRRLTSQEAVEALYGSQHEAQRSTFAAFYSSELGGIVTDPALMVVQIDDHMLHRGHGVFDTAILTEGHLYQLDQHLQRFLTNAARANIPLPPGISAEQMRRTILETAAASCKLNGFVRYWLSAGRGGFGLSGNECLGSAFYCIVYTHETPDDKIDEYLRGWRVKTSPVPIKAPFFSLIKSNNYLPNALNLMDAQAEQYDQGIFVDTDGNVSEGPNMNVACLLEDGTLVVPPFESALNGITVQRMMELLPGAIAAGMEGVRRVEQRHISVAEAKASKEVFLVGSSLPIMPVVQWDISAIGDGSVGIVALQIRSMMRDDMKPREGSNQHLEVPYGYLTGMM</sequence>
<dbReference type="OrthoDB" id="25921at2759"/>
<evidence type="ECO:0000256" key="3">
    <source>
        <dbReference type="ARBA" id="ARBA00022898"/>
    </source>
</evidence>
<name>A0A2P6TMT5_CHLSO</name>
<dbReference type="Gene3D" id="3.20.10.10">
    <property type="entry name" value="D-amino Acid Aminotransferase, subunit A, domain 2"/>
    <property type="match status" value="1"/>
</dbReference>
<dbReference type="Proteomes" id="UP000239899">
    <property type="component" value="Unassembled WGS sequence"/>
</dbReference>
<evidence type="ECO:0000313" key="6">
    <source>
        <dbReference type="Proteomes" id="UP000239899"/>
    </source>
</evidence>
<gene>
    <name evidence="5" type="ORF">C2E21_5740</name>
</gene>
<evidence type="ECO:0000256" key="2">
    <source>
        <dbReference type="ARBA" id="ARBA00009320"/>
    </source>
</evidence>
<dbReference type="FunFam" id="3.20.10.10:FF:000002">
    <property type="entry name" value="D-alanine aminotransferase"/>
    <property type="match status" value="1"/>
</dbReference>
<dbReference type="GO" id="GO:0008652">
    <property type="term" value="P:amino acid biosynthetic process"/>
    <property type="evidence" value="ECO:0007669"/>
    <property type="project" value="UniProtKB-ARBA"/>
</dbReference>
<dbReference type="PANTHER" id="PTHR42743:SF22">
    <property type="entry name" value="D-AMINO-ACID TRANSAMINASE, CHLOROPLASTIC"/>
    <property type="match status" value="1"/>
</dbReference>
<keyword evidence="6" id="KW-1185">Reference proteome</keyword>
<dbReference type="GO" id="GO:0003824">
    <property type="term" value="F:catalytic activity"/>
    <property type="evidence" value="ECO:0007669"/>
    <property type="project" value="InterPro"/>
</dbReference>
<dbReference type="InterPro" id="IPR043132">
    <property type="entry name" value="BCAT-like_C"/>
</dbReference>
<protein>
    <submittedName>
        <fullName evidence="5">D-amino-acid chloroplastic-like isoform A</fullName>
    </submittedName>
</protein>
<comment type="similarity">
    <text evidence="2">Belongs to the class-IV pyridoxal-phosphate-dependent aminotransferase family.</text>
</comment>
<proteinExistence type="inferred from homology"/>
<comment type="cofactor">
    <cofactor evidence="1">
        <name>pyridoxal 5'-phosphate</name>
        <dbReference type="ChEBI" id="CHEBI:597326"/>
    </cofactor>
</comment>
<dbReference type="Pfam" id="PF01063">
    <property type="entry name" value="Aminotran_4"/>
    <property type="match status" value="1"/>
</dbReference>
<dbReference type="SUPFAM" id="SSF56752">
    <property type="entry name" value="D-aminoacid aminotransferase-like PLP-dependent enzymes"/>
    <property type="match status" value="1"/>
</dbReference>
<dbReference type="InterPro" id="IPR001544">
    <property type="entry name" value="Aminotrans_IV"/>
</dbReference>
<evidence type="ECO:0000256" key="4">
    <source>
        <dbReference type="SAM" id="MobiDB-lite"/>
    </source>
</evidence>
<dbReference type="InterPro" id="IPR036038">
    <property type="entry name" value="Aminotransferase-like"/>
</dbReference>
<dbReference type="EMBL" id="LHPG02000011">
    <property type="protein sequence ID" value="PRW45649.1"/>
    <property type="molecule type" value="Genomic_DNA"/>
</dbReference>
<accession>A0A2P6TMT5</accession>
<dbReference type="FunFam" id="3.30.470.10:FF:000008">
    <property type="entry name" value="D-amino-acid transaminase, chloroplastic"/>
    <property type="match status" value="1"/>
</dbReference>
<feature type="region of interest" description="Disordered" evidence="4">
    <location>
        <begin position="56"/>
        <end position="75"/>
    </location>
</feature>
<evidence type="ECO:0000256" key="1">
    <source>
        <dbReference type="ARBA" id="ARBA00001933"/>
    </source>
</evidence>
<evidence type="ECO:0000313" key="5">
    <source>
        <dbReference type="EMBL" id="PRW45649.1"/>
    </source>
</evidence>
<dbReference type="GO" id="GO:0046394">
    <property type="term" value="P:carboxylic acid biosynthetic process"/>
    <property type="evidence" value="ECO:0007669"/>
    <property type="project" value="UniProtKB-ARBA"/>
</dbReference>
<dbReference type="PANTHER" id="PTHR42743">
    <property type="entry name" value="AMINO-ACID AMINOTRANSFERASE"/>
    <property type="match status" value="1"/>
</dbReference>
<reference evidence="5 6" key="1">
    <citation type="journal article" date="2018" name="Plant J.">
        <title>Genome sequences of Chlorella sorokiniana UTEX 1602 and Micractinium conductrix SAG 241.80: implications to maltose excretion by a green alga.</title>
        <authorList>
            <person name="Arriola M.B."/>
            <person name="Velmurugan N."/>
            <person name="Zhang Y."/>
            <person name="Plunkett M.H."/>
            <person name="Hondzo H."/>
            <person name="Barney B.M."/>
        </authorList>
    </citation>
    <scope>NUCLEOTIDE SEQUENCE [LARGE SCALE GENOMIC DNA]</scope>
    <source>
        <strain evidence="6">UTEX 1602</strain>
    </source>
</reference>
<dbReference type="InterPro" id="IPR050571">
    <property type="entry name" value="Class-IV_PLP-Dep_Aminotrnsfr"/>
</dbReference>
<dbReference type="InterPro" id="IPR043131">
    <property type="entry name" value="BCAT-like_N"/>
</dbReference>
<organism evidence="5 6">
    <name type="scientific">Chlorella sorokiniana</name>
    <name type="common">Freshwater green alga</name>
    <dbReference type="NCBI Taxonomy" id="3076"/>
    <lineage>
        <taxon>Eukaryota</taxon>
        <taxon>Viridiplantae</taxon>
        <taxon>Chlorophyta</taxon>
        <taxon>core chlorophytes</taxon>
        <taxon>Trebouxiophyceae</taxon>
        <taxon>Chlorellales</taxon>
        <taxon>Chlorellaceae</taxon>
        <taxon>Chlorella clade</taxon>
        <taxon>Chlorella</taxon>
    </lineage>
</organism>
<comment type="caution">
    <text evidence="5">The sequence shown here is derived from an EMBL/GenBank/DDBJ whole genome shotgun (WGS) entry which is preliminary data.</text>
</comment>